<accession>A0A0F7FZX2</accession>
<dbReference type="AlphaFoldDB" id="A0A0F7FZX2"/>
<dbReference type="HOGENOM" id="CLU_2686433_0_0_11"/>
<dbReference type="EMBL" id="CP009922">
    <property type="protein sequence ID" value="AKG46279.1"/>
    <property type="molecule type" value="Genomic_DNA"/>
</dbReference>
<dbReference type="STRING" id="408015.SXIM_48950"/>
<protein>
    <submittedName>
        <fullName evidence="1">Uncharacterized protein</fullName>
    </submittedName>
</protein>
<sequence>MVTWLPGGPDIVVEIDFAPVPASVPASAQKLAFSRDAGEYPLWVRCGKGGIKKIGGVMALDIRDAGRGVREAGS</sequence>
<keyword evidence="2" id="KW-1185">Reference proteome</keyword>
<proteinExistence type="predicted"/>
<dbReference type="KEGG" id="sxi:SXIM_48950"/>
<dbReference type="Proteomes" id="UP000034034">
    <property type="component" value="Chromosome"/>
</dbReference>
<name>A0A0F7FZX2_9ACTN</name>
<evidence type="ECO:0000313" key="2">
    <source>
        <dbReference type="Proteomes" id="UP000034034"/>
    </source>
</evidence>
<dbReference type="PATRIC" id="fig|408015.6.peg.4957"/>
<gene>
    <name evidence="1" type="ORF">SXIM_48950</name>
</gene>
<reference evidence="1" key="1">
    <citation type="submission" date="2019-08" db="EMBL/GenBank/DDBJ databases">
        <title>Complete genome sequence of a mangrove-derived Streptomyces xiamenensis.</title>
        <authorList>
            <person name="Xu J."/>
        </authorList>
    </citation>
    <scope>NUCLEOTIDE SEQUENCE</scope>
    <source>
        <strain evidence="1">318</strain>
    </source>
</reference>
<organism evidence="1 2">
    <name type="scientific">Streptomyces xiamenensis</name>
    <dbReference type="NCBI Taxonomy" id="408015"/>
    <lineage>
        <taxon>Bacteria</taxon>
        <taxon>Bacillati</taxon>
        <taxon>Actinomycetota</taxon>
        <taxon>Actinomycetes</taxon>
        <taxon>Kitasatosporales</taxon>
        <taxon>Streptomycetaceae</taxon>
        <taxon>Streptomyces</taxon>
    </lineage>
</organism>
<evidence type="ECO:0000313" key="1">
    <source>
        <dbReference type="EMBL" id="AKG46279.1"/>
    </source>
</evidence>